<evidence type="ECO:0000256" key="1">
    <source>
        <dbReference type="SAM" id="Phobius"/>
    </source>
</evidence>
<organism evidence="2">
    <name type="scientific">Enterococcus faecium</name>
    <name type="common">Streptococcus faecium</name>
    <dbReference type="NCBI Taxonomy" id="1352"/>
    <lineage>
        <taxon>Bacteria</taxon>
        <taxon>Bacillati</taxon>
        <taxon>Bacillota</taxon>
        <taxon>Bacilli</taxon>
        <taxon>Lactobacillales</taxon>
        <taxon>Enterococcaceae</taxon>
        <taxon>Enterococcus</taxon>
    </lineage>
</organism>
<keyword evidence="1" id="KW-0472">Membrane</keyword>
<name>B3CKA5_ENTFC</name>
<dbReference type="GO" id="GO:0003964">
    <property type="term" value="F:RNA-directed DNA polymerase activity"/>
    <property type="evidence" value="ECO:0007669"/>
    <property type="project" value="UniProtKB-KW"/>
</dbReference>
<protein>
    <submittedName>
        <fullName evidence="2">Uncharacterized protein</fullName>
    </submittedName>
</protein>
<keyword evidence="1" id="KW-0812">Transmembrane</keyword>
<dbReference type="EMBL" id="AM931300">
    <property type="protein sequence ID" value="CAP62616.1"/>
    <property type="molecule type" value="Genomic_DNA"/>
</dbReference>
<keyword evidence="2" id="KW-0695">RNA-directed DNA polymerase</keyword>
<dbReference type="GO" id="GO:0003887">
    <property type="term" value="F:DNA-directed DNA polymerase activity"/>
    <property type="evidence" value="ECO:0007669"/>
    <property type="project" value="UniProtKB-KW"/>
</dbReference>
<feature type="transmembrane region" description="Helical" evidence="1">
    <location>
        <begin position="33"/>
        <end position="54"/>
    </location>
</feature>
<evidence type="ECO:0000313" key="2">
    <source>
        <dbReference type="EMBL" id="CAP62616.1"/>
    </source>
</evidence>
<reference evidence="2" key="1">
    <citation type="journal article" date="2008" name="Plasmid">
        <title>The toxin-antitoxin system w-e-z ensures stable maintenance of vanA plasmids in an antibiotic-free environment.</title>
        <authorList>
            <person name="Sletvold H."/>
            <person name="Johnsen P.J."/>
            <person name="Simonsen G.S."/>
            <person name="Sundsfjord A."/>
            <person name="Nielsen K.M."/>
        </authorList>
    </citation>
    <scope>NUCLEOTIDE SEQUENCE [LARGE SCALE GENOMIC DNA]</scope>
    <source>
        <strain evidence="2">399/S99/A7</strain>
        <plasmid evidence="2">pVEF3</plasmid>
    </source>
</reference>
<proteinExistence type="predicted"/>
<sequence length="58" mass="6528">MSSIGVHFSSRESLFYIYLAASTTSFNVDSTSLAIIVKLSSLIIVSMIWNSYWIEISF</sequence>
<dbReference type="AlphaFoldDB" id="B3CKA5"/>
<keyword evidence="1" id="KW-1133">Transmembrane helix</keyword>
<accession>B3CKA5</accession>
<keyword evidence="2" id="KW-0239">DNA-directed DNA polymerase</keyword>
<keyword evidence="2" id="KW-0614">Plasmid</keyword>
<keyword evidence="2" id="KW-0808">Transferase</keyword>
<geneLocation type="plasmid" evidence="2">
    <name>pVEF3</name>
</geneLocation>
<keyword evidence="2" id="KW-0548">Nucleotidyltransferase</keyword>